<dbReference type="InterPro" id="IPR008538">
    <property type="entry name" value="Uma2"/>
</dbReference>
<proteinExistence type="predicted"/>
<dbReference type="KEGG" id="tvi:Thivi_2346"/>
<dbReference type="eggNOG" id="COG4636">
    <property type="taxonomic scope" value="Bacteria"/>
</dbReference>
<gene>
    <name evidence="2" type="ordered locus">Thivi_2346</name>
</gene>
<feature type="domain" description="Putative restriction endonuclease" evidence="1">
    <location>
        <begin position="25"/>
        <end position="127"/>
    </location>
</feature>
<protein>
    <recommendedName>
        <fullName evidence="1">Putative restriction endonuclease domain-containing protein</fullName>
    </recommendedName>
</protein>
<evidence type="ECO:0000313" key="3">
    <source>
        <dbReference type="Proteomes" id="UP000006062"/>
    </source>
</evidence>
<keyword evidence="3" id="KW-1185">Reference proteome</keyword>
<dbReference type="PANTHER" id="PTHR34107:SF4">
    <property type="entry name" value="SLL1222 PROTEIN"/>
    <property type="match status" value="1"/>
</dbReference>
<evidence type="ECO:0000259" key="1">
    <source>
        <dbReference type="Pfam" id="PF05685"/>
    </source>
</evidence>
<name>I3YBC4_THIV6</name>
<dbReference type="PANTHER" id="PTHR34107">
    <property type="entry name" value="SLL0198 PROTEIN-RELATED"/>
    <property type="match status" value="1"/>
</dbReference>
<dbReference type="InterPro" id="IPR012296">
    <property type="entry name" value="Nuclease_put_TT1808"/>
</dbReference>
<dbReference type="AlphaFoldDB" id="I3YBC4"/>
<dbReference type="Gene3D" id="3.90.1570.10">
    <property type="entry name" value="tt1808, chain A"/>
    <property type="match status" value="1"/>
</dbReference>
<dbReference type="InterPro" id="IPR011335">
    <property type="entry name" value="Restrct_endonuc-II-like"/>
</dbReference>
<dbReference type="Proteomes" id="UP000006062">
    <property type="component" value="Chromosome"/>
</dbReference>
<dbReference type="Pfam" id="PF05685">
    <property type="entry name" value="Uma2"/>
    <property type="match status" value="1"/>
</dbReference>
<dbReference type="OrthoDB" id="5568181at2"/>
<evidence type="ECO:0000313" key="2">
    <source>
        <dbReference type="EMBL" id="AFL74292.1"/>
    </source>
</evidence>
<dbReference type="EMBL" id="CP003154">
    <property type="protein sequence ID" value="AFL74292.1"/>
    <property type="molecule type" value="Genomic_DNA"/>
</dbReference>
<organism evidence="2 3">
    <name type="scientific">Thiocystis violascens (strain ATCC 17096 / DSM 198 / 6111)</name>
    <name type="common">Chromatium violascens</name>
    <dbReference type="NCBI Taxonomy" id="765911"/>
    <lineage>
        <taxon>Bacteria</taxon>
        <taxon>Pseudomonadati</taxon>
        <taxon>Pseudomonadota</taxon>
        <taxon>Gammaproteobacteria</taxon>
        <taxon>Chromatiales</taxon>
        <taxon>Chromatiaceae</taxon>
        <taxon>Thiocystis</taxon>
    </lineage>
</organism>
<sequence>MQWQEVCEHSSLRDLPFKIETNEKGEIVMNAVKVIRSLYQGEIEYRLRSLLQGGKTLPECAIKTRKGTRVADVAWATMERVKTIKHESECSIAPEICIEVLSNSNTDDEMEEKRMLYFESGAQEVWLCLDGVIHFYAAQGRLERSAIAPRFPERISLDE</sequence>
<dbReference type="CDD" id="cd06260">
    <property type="entry name" value="DUF820-like"/>
    <property type="match status" value="1"/>
</dbReference>
<dbReference type="HOGENOM" id="CLU_107586_0_0_6"/>
<reference evidence="2 3" key="1">
    <citation type="submission" date="2012-06" db="EMBL/GenBank/DDBJ databases">
        <title>Complete sequence of Thiocystis violascens DSM 198.</title>
        <authorList>
            <consortium name="US DOE Joint Genome Institute"/>
            <person name="Lucas S."/>
            <person name="Han J."/>
            <person name="Lapidus A."/>
            <person name="Cheng J.-F."/>
            <person name="Goodwin L."/>
            <person name="Pitluck S."/>
            <person name="Peters L."/>
            <person name="Ovchinnikova G."/>
            <person name="Teshima H."/>
            <person name="Detter J.C."/>
            <person name="Han C."/>
            <person name="Tapia R."/>
            <person name="Land M."/>
            <person name="Hauser L."/>
            <person name="Kyrpides N."/>
            <person name="Ivanova N."/>
            <person name="Pagani I."/>
            <person name="Vogl K."/>
            <person name="Liu Z."/>
            <person name="Frigaard N.-U."/>
            <person name="Bryant D."/>
            <person name="Woyke T."/>
        </authorList>
    </citation>
    <scope>NUCLEOTIDE SEQUENCE [LARGE SCALE GENOMIC DNA]</scope>
    <source>
        <strain evidence="3">ATCC 17096 / DSM 198 / 6111</strain>
    </source>
</reference>
<dbReference type="SUPFAM" id="SSF52980">
    <property type="entry name" value="Restriction endonuclease-like"/>
    <property type="match status" value="1"/>
</dbReference>
<accession>I3YBC4</accession>